<reference evidence="1 2" key="1">
    <citation type="submission" date="2017-08" db="EMBL/GenBank/DDBJ databases">
        <title>Draft Genome Sequence of Hafnia alvei CITHA-6 Isolated from Raw Bovine Milk.</title>
        <authorList>
            <person name="Culligan E.P."/>
            <person name="Mcsweeney A."/>
            <person name="O'Doherty C."/>
            <person name="Gleeson E."/>
            <person name="O'Riordan D."/>
            <person name="Sleator R.D."/>
        </authorList>
    </citation>
    <scope>NUCLEOTIDE SEQUENCE [LARGE SCALE GENOMIC DNA]</scope>
    <source>
        <strain evidence="1 2">CITHA-6</strain>
    </source>
</reference>
<dbReference type="AlphaFoldDB" id="A0A2A2M7W9"/>
<name>A0A2A2M7W9_9GAMM</name>
<proteinExistence type="predicted"/>
<keyword evidence="2" id="KW-1185">Reference proteome</keyword>
<dbReference type="OrthoDB" id="6596534at2"/>
<gene>
    <name evidence="1" type="ORF">CJD50_20890</name>
</gene>
<protein>
    <submittedName>
        <fullName evidence="1">Uncharacterized protein</fullName>
    </submittedName>
</protein>
<comment type="caution">
    <text evidence="1">The sequence shown here is derived from an EMBL/GenBank/DDBJ whole genome shotgun (WGS) entry which is preliminary data.</text>
</comment>
<organism evidence="1 2">
    <name type="scientific">Hafnia paralvei</name>
    <dbReference type="NCBI Taxonomy" id="546367"/>
    <lineage>
        <taxon>Bacteria</taxon>
        <taxon>Pseudomonadati</taxon>
        <taxon>Pseudomonadota</taxon>
        <taxon>Gammaproteobacteria</taxon>
        <taxon>Enterobacterales</taxon>
        <taxon>Hafniaceae</taxon>
        <taxon>Hafnia</taxon>
    </lineage>
</organism>
<dbReference type="EMBL" id="NQMS01000013">
    <property type="protein sequence ID" value="PAV94512.1"/>
    <property type="molecule type" value="Genomic_DNA"/>
</dbReference>
<dbReference type="Proteomes" id="UP000218796">
    <property type="component" value="Unassembled WGS sequence"/>
</dbReference>
<evidence type="ECO:0000313" key="1">
    <source>
        <dbReference type="EMBL" id="PAV94512.1"/>
    </source>
</evidence>
<accession>A0A2A2M7W9</accession>
<sequence length="69" mass="7697">MMNAKTHTGITVTSKGEKRVKLRQTPTTWIVSKTESYYRETGSRCGGFGRAKLLLASIKPIVVKEPDNE</sequence>
<evidence type="ECO:0000313" key="2">
    <source>
        <dbReference type="Proteomes" id="UP000218796"/>
    </source>
</evidence>